<feature type="transmembrane region" description="Helical" evidence="7">
    <location>
        <begin position="367"/>
        <end position="386"/>
    </location>
</feature>
<feature type="transmembrane region" description="Helical" evidence="7">
    <location>
        <begin position="193"/>
        <end position="212"/>
    </location>
</feature>
<dbReference type="SUPFAM" id="SSF103473">
    <property type="entry name" value="MFS general substrate transporter"/>
    <property type="match status" value="2"/>
</dbReference>
<evidence type="ECO:0000259" key="8">
    <source>
        <dbReference type="PROSITE" id="PS50850"/>
    </source>
</evidence>
<dbReference type="InterPro" id="IPR020846">
    <property type="entry name" value="MFS_dom"/>
</dbReference>
<organism evidence="9 10">
    <name type="scientific">Penicillium freii</name>
    <dbReference type="NCBI Taxonomy" id="48697"/>
    <lineage>
        <taxon>Eukaryota</taxon>
        <taxon>Fungi</taxon>
        <taxon>Dikarya</taxon>
        <taxon>Ascomycota</taxon>
        <taxon>Pezizomycotina</taxon>
        <taxon>Eurotiomycetes</taxon>
        <taxon>Eurotiomycetidae</taxon>
        <taxon>Eurotiales</taxon>
        <taxon>Aspergillaceae</taxon>
        <taxon>Penicillium</taxon>
    </lineage>
</organism>
<evidence type="ECO:0000313" key="9">
    <source>
        <dbReference type="EMBL" id="KUM63516.1"/>
    </source>
</evidence>
<protein>
    <recommendedName>
        <fullName evidence="8">Major facilitator superfamily (MFS) profile domain-containing protein</fullName>
    </recommendedName>
</protein>
<feature type="transmembrane region" description="Helical" evidence="7">
    <location>
        <begin position="536"/>
        <end position="556"/>
    </location>
</feature>
<keyword evidence="5 7" id="KW-0472">Membrane</keyword>
<dbReference type="GO" id="GO:0005886">
    <property type="term" value="C:plasma membrane"/>
    <property type="evidence" value="ECO:0007669"/>
    <property type="project" value="TreeGrafter"/>
</dbReference>
<feature type="transmembrane region" description="Helical" evidence="7">
    <location>
        <begin position="398"/>
        <end position="419"/>
    </location>
</feature>
<dbReference type="GO" id="GO:0022857">
    <property type="term" value="F:transmembrane transporter activity"/>
    <property type="evidence" value="ECO:0007669"/>
    <property type="project" value="InterPro"/>
</dbReference>
<feature type="compositionally biased region" description="Polar residues" evidence="6">
    <location>
        <begin position="19"/>
        <end position="44"/>
    </location>
</feature>
<feature type="region of interest" description="Disordered" evidence="6">
    <location>
        <begin position="1"/>
        <end position="53"/>
    </location>
</feature>
<sequence length="573" mass="62055">MRRLRAMSSENPDMGEVSKANSKANSRVVNPATSSSDIQHTPAESDQEKHDDEMDLAAEPSYITGLRLFLIMLTIFMSTLLAALEIGIVATAIPGITDDFHQLNDVGWYGSATFLLVGASSPMWSKMYKCLHIKWVYLSSVVFYLVGSIVAASAQNSLSVIIGRAIQGLGAAGTLGGSILLISVVAEPRRRPVLIGSWMGVFMVSTILGPVLGGVFTSEVSWRWCFWINLPLGGPIVIMCLLFLRVPGHIKPVPATWKEIILQLDLPGFSLLLGSLVCFALALQWGGQTKPWSAGVVIATLILWIVFTIMFFIVEGFQGSRAMVPLRLLRPRMTWANALWCYISNSSFYQVMFYLPIYFQSIHGKTAIMSGVDTLPFLAFFSLGALMSGGLVEKPHHLMPFQLTSVLIMVAGMALFYTMGVDTSQARYLGPQVLHGFGLGLGNQVPMTAVQGFSKPEDVASSTGIMLMCQSISGTYFVLVAQTLFANRMLQTLESSNSNIDSSLALSTGASEIQHVFTGEQLTAVTNAYMVGIKDVFAFGLAGAVAAVLLALLIPLKKLPDPQHKKTEESGTA</sequence>
<evidence type="ECO:0000256" key="4">
    <source>
        <dbReference type="ARBA" id="ARBA00022989"/>
    </source>
</evidence>
<name>A0A117NQ84_PENFR</name>
<comment type="subcellular location">
    <subcellularLocation>
        <location evidence="1">Membrane</location>
        <topology evidence="1">Multi-pass membrane protein</topology>
    </subcellularLocation>
</comment>
<keyword evidence="2" id="KW-0813">Transport</keyword>
<reference evidence="9 10" key="1">
    <citation type="submission" date="2015-10" db="EMBL/GenBank/DDBJ databases">
        <title>Genome sequencing of Penicillium freii.</title>
        <authorList>
            <person name="Nguyen H.D."/>
            <person name="Visagie C.M."/>
            <person name="Seifert K.A."/>
        </authorList>
    </citation>
    <scope>NUCLEOTIDE SEQUENCE [LARGE SCALE GENOMIC DNA]</scope>
    <source>
        <strain evidence="9 10">DAOM 242723</strain>
    </source>
</reference>
<feature type="transmembrane region" description="Helical" evidence="7">
    <location>
        <begin position="335"/>
        <end position="355"/>
    </location>
</feature>
<dbReference type="EMBL" id="LLXE01000071">
    <property type="protein sequence ID" value="KUM63516.1"/>
    <property type="molecule type" value="Genomic_DNA"/>
</dbReference>
<evidence type="ECO:0000256" key="6">
    <source>
        <dbReference type="SAM" id="MobiDB-lite"/>
    </source>
</evidence>
<feature type="transmembrane region" description="Helical" evidence="7">
    <location>
        <begin position="166"/>
        <end position="186"/>
    </location>
</feature>
<feature type="transmembrane region" description="Helical" evidence="7">
    <location>
        <begin position="106"/>
        <end position="124"/>
    </location>
</feature>
<dbReference type="InterPro" id="IPR036259">
    <property type="entry name" value="MFS_trans_sf"/>
</dbReference>
<feature type="transmembrane region" description="Helical" evidence="7">
    <location>
        <begin position="68"/>
        <end position="94"/>
    </location>
</feature>
<keyword evidence="4 7" id="KW-1133">Transmembrane helix</keyword>
<dbReference type="Pfam" id="PF07690">
    <property type="entry name" value="MFS_1"/>
    <property type="match status" value="1"/>
</dbReference>
<feature type="domain" description="Major facilitator superfamily (MFS) profile" evidence="8">
    <location>
        <begin position="71"/>
        <end position="558"/>
    </location>
</feature>
<dbReference type="PROSITE" id="PS50850">
    <property type="entry name" value="MFS"/>
    <property type="match status" value="1"/>
</dbReference>
<keyword evidence="3 7" id="KW-0812">Transmembrane</keyword>
<feature type="transmembrane region" description="Helical" evidence="7">
    <location>
        <begin position="264"/>
        <end position="286"/>
    </location>
</feature>
<dbReference type="OrthoDB" id="10021397at2759"/>
<evidence type="ECO:0000256" key="7">
    <source>
        <dbReference type="SAM" id="Phobius"/>
    </source>
</evidence>
<accession>A0A117NQ84</accession>
<comment type="caution">
    <text evidence="9">The sequence shown here is derived from an EMBL/GenBank/DDBJ whole genome shotgun (WGS) entry which is preliminary data.</text>
</comment>
<dbReference type="Gene3D" id="1.20.1250.20">
    <property type="entry name" value="MFS general substrate transporter like domains"/>
    <property type="match status" value="1"/>
</dbReference>
<feature type="transmembrane region" description="Helical" evidence="7">
    <location>
        <begin position="136"/>
        <end position="154"/>
    </location>
</feature>
<evidence type="ECO:0000313" key="10">
    <source>
        <dbReference type="Proteomes" id="UP000055045"/>
    </source>
</evidence>
<gene>
    <name evidence="9" type="ORF">ACN42_g3569</name>
</gene>
<dbReference type="Gene3D" id="1.20.1720.10">
    <property type="entry name" value="Multidrug resistance protein D"/>
    <property type="match status" value="1"/>
</dbReference>
<dbReference type="AlphaFoldDB" id="A0A117NQ84"/>
<evidence type="ECO:0000256" key="1">
    <source>
        <dbReference type="ARBA" id="ARBA00004141"/>
    </source>
</evidence>
<feature type="transmembrane region" description="Helical" evidence="7">
    <location>
        <begin position="292"/>
        <end position="314"/>
    </location>
</feature>
<proteinExistence type="predicted"/>
<dbReference type="PANTHER" id="PTHR23501">
    <property type="entry name" value="MAJOR FACILITATOR SUPERFAMILY"/>
    <property type="match status" value="1"/>
</dbReference>
<dbReference type="CDD" id="cd17502">
    <property type="entry name" value="MFS_Azr1_MDR_like"/>
    <property type="match status" value="1"/>
</dbReference>
<evidence type="ECO:0000256" key="2">
    <source>
        <dbReference type="ARBA" id="ARBA00022448"/>
    </source>
</evidence>
<dbReference type="InterPro" id="IPR011701">
    <property type="entry name" value="MFS"/>
</dbReference>
<evidence type="ECO:0000256" key="5">
    <source>
        <dbReference type="ARBA" id="ARBA00023136"/>
    </source>
</evidence>
<evidence type="ECO:0000256" key="3">
    <source>
        <dbReference type="ARBA" id="ARBA00022692"/>
    </source>
</evidence>
<dbReference type="Proteomes" id="UP000055045">
    <property type="component" value="Unassembled WGS sequence"/>
</dbReference>
<keyword evidence="10" id="KW-1185">Reference proteome</keyword>
<dbReference type="PANTHER" id="PTHR23501:SF177">
    <property type="entry name" value="MAJOR FACILITATOR SUPERFAMILY (MFS) PROFILE DOMAIN-CONTAINING PROTEIN-RELATED"/>
    <property type="match status" value="1"/>
</dbReference>
<feature type="transmembrane region" description="Helical" evidence="7">
    <location>
        <begin position="224"/>
        <end position="244"/>
    </location>
</feature>